<dbReference type="InterPro" id="IPR041501">
    <property type="entry name" value="DarA_C"/>
</dbReference>
<protein>
    <recommendedName>
        <fullName evidence="1">Defence against restriction A C-terminal domain-containing protein</fullName>
    </recommendedName>
</protein>
<dbReference type="Pfam" id="PF18789">
    <property type="entry name" value="DarA_C"/>
    <property type="match status" value="1"/>
</dbReference>
<feature type="domain" description="Defence against restriction A C-terminal" evidence="1">
    <location>
        <begin position="8"/>
        <end position="61"/>
    </location>
</feature>
<accession>A0A6M3LRH2</accession>
<dbReference type="AlphaFoldDB" id="A0A6M3LRH2"/>
<reference evidence="2" key="1">
    <citation type="submission" date="2020-03" db="EMBL/GenBank/DDBJ databases">
        <title>The deep terrestrial virosphere.</title>
        <authorList>
            <person name="Holmfeldt K."/>
            <person name="Nilsson E."/>
            <person name="Simone D."/>
            <person name="Lopez-Fernandez M."/>
            <person name="Wu X."/>
            <person name="de Brujin I."/>
            <person name="Lundin D."/>
            <person name="Andersson A."/>
            <person name="Bertilsson S."/>
            <person name="Dopson M."/>
        </authorList>
    </citation>
    <scope>NUCLEOTIDE SEQUENCE</scope>
    <source>
        <strain evidence="2">MM415B05820</strain>
    </source>
</reference>
<sequence>MTENIKDKTYSYACTHRPPSPGAVPRGFVEYDSDDKRGRYGVISYVRILTDIEQYTFELQKIK</sequence>
<evidence type="ECO:0000259" key="1">
    <source>
        <dbReference type="Pfam" id="PF18789"/>
    </source>
</evidence>
<proteinExistence type="predicted"/>
<dbReference type="EMBL" id="MT143540">
    <property type="protein sequence ID" value="QJA97967.1"/>
    <property type="molecule type" value="Genomic_DNA"/>
</dbReference>
<organism evidence="2">
    <name type="scientific">viral metagenome</name>
    <dbReference type="NCBI Taxonomy" id="1070528"/>
    <lineage>
        <taxon>unclassified sequences</taxon>
        <taxon>metagenomes</taxon>
        <taxon>organismal metagenomes</taxon>
    </lineage>
</organism>
<evidence type="ECO:0000313" key="2">
    <source>
        <dbReference type="EMBL" id="QJA97967.1"/>
    </source>
</evidence>
<gene>
    <name evidence="2" type="ORF">MM415B05820_0010</name>
</gene>
<name>A0A6M3LRH2_9ZZZZ</name>